<dbReference type="Pfam" id="PF12937">
    <property type="entry name" value="F-box-like"/>
    <property type="match status" value="1"/>
</dbReference>
<keyword evidence="3" id="KW-1185">Reference proteome</keyword>
<evidence type="ECO:0000259" key="1">
    <source>
        <dbReference type="PROSITE" id="PS50181"/>
    </source>
</evidence>
<sequence>MDREELPREILVHILRRLGFEDRYAAATLVCKAWRDAVTDPACWDVASVEECFERRLEVVLWSTDEFEERIDAMVKNVVDWSRGGLRELHARHCSNAALVYVASKCPRLQSLSMRDSPNLTDVAGAAIAAACPELRELDLSNTKCISLECFKPCKSLGAAFASAMPGLEVLEFRNGALSDADLQSILDGCSKIRHLDLRGCQGLSNAAVEAASSIVPCFLKPLPRLDEPEFPRYGHWQLYSERFQPEFQF</sequence>
<reference evidence="2 3" key="1">
    <citation type="journal article" date="2011" name="Science">
        <title>The Selaginella genome identifies genetic changes associated with the evolution of vascular plants.</title>
        <authorList>
            <person name="Banks J.A."/>
            <person name="Nishiyama T."/>
            <person name="Hasebe M."/>
            <person name="Bowman J.L."/>
            <person name="Gribskov M."/>
            <person name="dePamphilis C."/>
            <person name="Albert V.A."/>
            <person name="Aono N."/>
            <person name="Aoyama T."/>
            <person name="Ambrose B.A."/>
            <person name="Ashton N.W."/>
            <person name="Axtell M.J."/>
            <person name="Barker E."/>
            <person name="Barker M.S."/>
            <person name="Bennetzen J.L."/>
            <person name="Bonawitz N.D."/>
            <person name="Chapple C."/>
            <person name="Cheng C."/>
            <person name="Correa L.G."/>
            <person name="Dacre M."/>
            <person name="DeBarry J."/>
            <person name="Dreyer I."/>
            <person name="Elias M."/>
            <person name="Engstrom E.M."/>
            <person name="Estelle M."/>
            <person name="Feng L."/>
            <person name="Finet C."/>
            <person name="Floyd S.K."/>
            <person name="Frommer W.B."/>
            <person name="Fujita T."/>
            <person name="Gramzow L."/>
            <person name="Gutensohn M."/>
            <person name="Harholt J."/>
            <person name="Hattori M."/>
            <person name="Heyl A."/>
            <person name="Hirai T."/>
            <person name="Hiwatashi Y."/>
            <person name="Ishikawa M."/>
            <person name="Iwata M."/>
            <person name="Karol K.G."/>
            <person name="Koehler B."/>
            <person name="Kolukisaoglu U."/>
            <person name="Kubo M."/>
            <person name="Kurata T."/>
            <person name="Lalonde S."/>
            <person name="Li K."/>
            <person name="Li Y."/>
            <person name="Litt A."/>
            <person name="Lyons E."/>
            <person name="Manning G."/>
            <person name="Maruyama T."/>
            <person name="Michael T.P."/>
            <person name="Mikami K."/>
            <person name="Miyazaki S."/>
            <person name="Morinaga S."/>
            <person name="Murata T."/>
            <person name="Mueller-Roeber B."/>
            <person name="Nelson D.R."/>
            <person name="Obara M."/>
            <person name="Oguri Y."/>
            <person name="Olmstead R.G."/>
            <person name="Onodera N."/>
            <person name="Petersen B.L."/>
            <person name="Pils B."/>
            <person name="Prigge M."/>
            <person name="Rensing S.A."/>
            <person name="Riano-Pachon D.M."/>
            <person name="Roberts A.W."/>
            <person name="Sato Y."/>
            <person name="Scheller H.V."/>
            <person name="Schulz B."/>
            <person name="Schulz C."/>
            <person name="Shakirov E.V."/>
            <person name="Shibagaki N."/>
            <person name="Shinohara N."/>
            <person name="Shippen D.E."/>
            <person name="Soerensen I."/>
            <person name="Sotooka R."/>
            <person name="Sugimoto N."/>
            <person name="Sugita M."/>
            <person name="Sumikawa N."/>
            <person name="Tanurdzic M."/>
            <person name="Theissen G."/>
            <person name="Ulvskov P."/>
            <person name="Wakazuki S."/>
            <person name="Weng J.K."/>
            <person name="Willats W.W."/>
            <person name="Wipf D."/>
            <person name="Wolf P.G."/>
            <person name="Yang L."/>
            <person name="Zimmer A.D."/>
            <person name="Zhu Q."/>
            <person name="Mitros T."/>
            <person name="Hellsten U."/>
            <person name="Loque D."/>
            <person name="Otillar R."/>
            <person name="Salamov A."/>
            <person name="Schmutz J."/>
            <person name="Shapiro H."/>
            <person name="Lindquist E."/>
            <person name="Lucas S."/>
            <person name="Rokhsar D."/>
            <person name="Grigoriev I.V."/>
        </authorList>
    </citation>
    <scope>NUCLEOTIDE SEQUENCE [LARGE SCALE GENOMIC DNA]</scope>
</reference>
<evidence type="ECO:0000313" key="3">
    <source>
        <dbReference type="Proteomes" id="UP000001514"/>
    </source>
</evidence>
<dbReference type="EMBL" id="GL377576">
    <property type="protein sequence ID" value="EFJ29997.1"/>
    <property type="molecule type" value="Genomic_DNA"/>
</dbReference>
<dbReference type="Gene3D" id="1.20.1280.50">
    <property type="match status" value="1"/>
</dbReference>
<dbReference type="FunCoup" id="D8RDC8">
    <property type="interactions" value="999"/>
</dbReference>
<dbReference type="PROSITE" id="PS50181">
    <property type="entry name" value="FBOX"/>
    <property type="match status" value="1"/>
</dbReference>
<name>D8RDC8_SELML</name>
<dbReference type="SMART" id="SM00367">
    <property type="entry name" value="LRR_CC"/>
    <property type="match status" value="4"/>
</dbReference>
<dbReference type="AlphaFoldDB" id="D8RDC8"/>
<evidence type="ECO:0000313" key="2">
    <source>
        <dbReference type="EMBL" id="EFJ29997.1"/>
    </source>
</evidence>
<dbReference type="PANTHER" id="PTHR38926">
    <property type="entry name" value="F-BOX DOMAIN CONTAINING PROTEIN, EXPRESSED"/>
    <property type="match status" value="1"/>
</dbReference>
<dbReference type="CDD" id="cd22121">
    <property type="entry name" value="F-box_FBXL8"/>
    <property type="match status" value="1"/>
</dbReference>
<organism evidence="3">
    <name type="scientific">Selaginella moellendorffii</name>
    <name type="common">Spikemoss</name>
    <dbReference type="NCBI Taxonomy" id="88036"/>
    <lineage>
        <taxon>Eukaryota</taxon>
        <taxon>Viridiplantae</taxon>
        <taxon>Streptophyta</taxon>
        <taxon>Embryophyta</taxon>
        <taxon>Tracheophyta</taxon>
        <taxon>Lycopodiopsida</taxon>
        <taxon>Selaginellales</taxon>
        <taxon>Selaginellaceae</taxon>
        <taxon>Selaginella</taxon>
    </lineage>
</organism>
<dbReference type="Gene3D" id="3.80.10.10">
    <property type="entry name" value="Ribonuclease Inhibitor"/>
    <property type="match status" value="1"/>
</dbReference>
<gene>
    <name evidence="2" type="ORF">SELMODRAFT_410064</name>
</gene>
<dbReference type="HOGENOM" id="CLU_044915_3_1_1"/>
<dbReference type="Proteomes" id="UP000001514">
    <property type="component" value="Unassembled WGS sequence"/>
</dbReference>
<dbReference type="PANTHER" id="PTHR38926:SF5">
    <property type="entry name" value="F-BOX AND LEUCINE-RICH REPEAT PROTEIN 6"/>
    <property type="match status" value="1"/>
</dbReference>
<dbReference type="eggNOG" id="KOG1947">
    <property type="taxonomic scope" value="Eukaryota"/>
</dbReference>
<accession>D8RDC8</accession>
<feature type="domain" description="F-box" evidence="1">
    <location>
        <begin position="1"/>
        <end position="47"/>
    </location>
</feature>
<dbReference type="InterPro" id="IPR036047">
    <property type="entry name" value="F-box-like_dom_sf"/>
</dbReference>
<dbReference type="InterPro" id="IPR001810">
    <property type="entry name" value="F-box_dom"/>
</dbReference>
<dbReference type="InterPro" id="IPR032675">
    <property type="entry name" value="LRR_dom_sf"/>
</dbReference>
<dbReference type="InParanoid" id="D8RDC8"/>
<dbReference type="KEGG" id="smo:SELMODRAFT_410064"/>
<dbReference type="InterPro" id="IPR006553">
    <property type="entry name" value="Leu-rich_rpt_Cys-con_subtyp"/>
</dbReference>
<dbReference type="Gramene" id="EFJ29997">
    <property type="protein sequence ID" value="EFJ29997"/>
    <property type="gene ID" value="SELMODRAFT_410064"/>
</dbReference>
<protein>
    <recommendedName>
        <fullName evidence="1">F-box domain-containing protein</fullName>
    </recommendedName>
</protein>
<proteinExistence type="predicted"/>
<dbReference type="SUPFAM" id="SSF81383">
    <property type="entry name" value="F-box domain"/>
    <property type="match status" value="1"/>
</dbReference>
<dbReference type="OMA" id="MMEEIAM"/>
<dbReference type="SUPFAM" id="SSF52047">
    <property type="entry name" value="RNI-like"/>
    <property type="match status" value="1"/>
</dbReference>